<feature type="compositionally biased region" description="Basic and acidic residues" evidence="2">
    <location>
        <begin position="180"/>
        <end position="197"/>
    </location>
</feature>
<organism evidence="3 4">
    <name type="scientific">Coemansia reversa (strain ATCC 12441 / NRRL 1564)</name>
    <dbReference type="NCBI Taxonomy" id="763665"/>
    <lineage>
        <taxon>Eukaryota</taxon>
        <taxon>Fungi</taxon>
        <taxon>Fungi incertae sedis</taxon>
        <taxon>Zoopagomycota</taxon>
        <taxon>Kickxellomycotina</taxon>
        <taxon>Kickxellomycetes</taxon>
        <taxon>Kickxellales</taxon>
        <taxon>Kickxellaceae</taxon>
        <taxon>Coemansia</taxon>
    </lineage>
</organism>
<dbReference type="EMBL" id="KZ303528">
    <property type="protein sequence ID" value="PIA13687.1"/>
    <property type="molecule type" value="Genomic_DNA"/>
</dbReference>
<evidence type="ECO:0008006" key="5">
    <source>
        <dbReference type="Google" id="ProtNLM"/>
    </source>
</evidence>
<dbReference type="OrthoDB" id="18679at2759"/>
<feature type="coiled-coil region" evidence="1">
    <location>
        <begin position="78"/>
        <end position="112"/>
    </location>
</feature>
<keyword evidence="1" id="KW-0175">Coiled coil</keyword>
<evidence type="ECO:0000313" key="4">
    <source>
        <dbReference type="Proteomes" id="UP000242474"/>
    </source>
</evidence>
<dbReference type="PANTHER" id="PTHR31684">
    <property type="entry name" value="COILED-COIL DOMAIN-CONTAINING PROTEIN 43"/>
    <property type="match status" value="1"/>
</dbReference>
<sequence>MSQYLTVELAAIGVDDEAIVEYCVGFLTDTSMSTTEKQEAIVGYLEAVTESELVSNIVSKAIVLENDQLVQHNKAREQQMKEELIIAQEREKEELKRDVSLSKKEHKSLTMEERRRREGLLNRYELNQPQIIEKNGEAEIVYTEDKKSSTFISSNDNAELVSVKQVAARENAKAAHQKKVLHDKELEKKRREEEQEKKRKTMKREKRRM</sequence>
<evidence type="ECO:0000256" key="2">
    <source>
        <dbReference type="SAM" id="MobiDB-lite"/>
    </source>
</evidence>
<evidence type="ECO:0000256" key="1">
    <source>
        <dbReference type="SAM" id="Coils"/>
    </source>
</evidence>
<dbReference type="InterPro" id="IPR037666">
    <property type="entry name" value="CCDC43"/>
</dbReference>
<feature type="compositionally biased region" description="Basic residues" evidence="2">
    <location>
        <begin position="198"/>
        <end position="209"/>
    </location>
</feature>
<evidence type="ECO:0000313" key="3">
    <source>
        <dbReference type="EMBL" id="PIA13687.1"/>
    </source>
</evidence>
<keyword evidence="4" id="KW-1185">Reference proteome</keyword>
<gene>
    <name evidence="3" type="ORF">COEREDRAFT_83287</name>
</gene>
<dbReference type="Proteomes" id="UP000242474">
    <property type="component" value="Unassembled WGS sequence"/>
</dbReference>
<dbReference type="PANTHER" id="PTHR31684:SF2">
    <property type="entry name" value="COILED-COIL DOMAIN-CONTAINING PROTEIN 43"/>
    <property type="match status" value="1"/>
</dbReference>
<reference evidence="3 4" key="1">
    <citation type="journal article" date="2015" name="Genome Biol. Evol.">
        <title>Phylogenomic analyses indicate that early fungi evolved digesting cell walls of algal ancestors of land plants.</title>
        <authorList>
            <person name="Chang Y."/>
            <person name="Wang S."/>
            <person name="Sekimoto S."/>
            <person name="Aerts A.L."/>
            <person name="Choi C."/>
            <person name="Clum A."/>
            <person name="LaButti K.M."/>
            <person name="Lindquist E.A."/>
            <person name="Yee Ngan C."/>
            <person name="Ohm R.A."/>
            <person name="Salamov A.A."/>
            <person name="Grigoriev I.V."/>
            <person name="Spatafora J.W."/>
            <person name="Berbee M.L."/>
        </authorList>
    </citation>
    <scope>NUCLEOTIDE SEQUENCE [LARGE SCALE GENOMIC DNA]</scope>
    <source>
        <strain evidence="3 4">NRRL 1564</strain>
    </source>
</reference>
<proteinExistence type="predicted"/>
<protein>
    <recommendedName>
        <fullName evidence="5">Coiled-coil domain-containing protein 43</fullName>
    </recommendedName>
</protein>
<accession>A0A2G5B4N6</accession>
<feature type="region of interest" description="Disordered" evidence="2">
    <location>
        <begin position="171"/>
        <end position="209"/>
    </location>
</feature>
<dbReference type="AlphaFoldDB" id="A0A2G5B4N6"/>
<name>A0A2G5B4N6_COERN</name>